<keyword evidence="3" id="KW-0328">Glycosyltransferase</keyword>
<dbReference type="PANTHER" id="PTHR33908">
    <property type="entry name" value="MANNOSYLTRANSFERASE YKCB-RELATED"/>
    <property type="match status" value="1"/>
</dbReference>
<comment type="subcellular location">
    <subcellularLocation>
        <location evidence="1">Cell membrane</location>
        <topology evidence="1">Multi-pass membrane protein</topology>
    </subcellularLocation>
</comment>
<evidence type="ECO:0000313" key="10">
    <source>
        <dbReference type="Proteomes" id="UP000288079"/>
    </source>
</evidence>
<evidence type="ECO:0000256" key="5">
    <source>
        <dbReference type="ARBA" id="ARBA00022692"/>
    </source>
</evidence>
<evidence type="ECO:0000256" key="4">
    <source>
        <dbReference type="ARBA" id="ARBA00022679"/>
    </source>
</evidence>
<protein>
    <submittedName>
        <fullName evidence="9">Uncharacterized protein</fullName>
    </submittedName>
</protein>
<proteinExistence type="predicted"/>
<dbReference type="GO" id="GO:0005886">
    <property type="term" value="C:plasma membrane"/>
    <property type="evidence" value="ECO:0007669"/>
    <property type="project" value="UniProtKB-SubCell"/>
</dbReference>
<comment type="caution">
    <text evidence="9">The sequence shown here is derived from an EMBL/GenBank/DDBJ whole genome shotgun (WGS) entry which is preliminary data.</text>
</comment>
<dbReference type="OrthoDB" id="8353433at2"/>
<accession>A0A401LS74</accession>
<feature type="transmembrane region" description="Helical" evidence="8">
    <location>
        <begin position="259"/>
        <end position="278"/>
    </location>
</feature>
<evidence type="ECO:0000256" key="3">
    <source>
        <dbReference type="ARBA" id="ARBA00022676"/>
    </source>
</evidence>
<keyword evidence="10" id="KW-1185">Reference proteome</keyword>
<feature type="transmembrane region" description="Helical" evidence="8">
    <location>
        <begin position="166"/>
        <end position="192"/>
    </location>
</feature>
<evidence type="ECO:0000256" key="2">
    <source>
        <dbReference type="ARBA" id="ARBA00022475"/>
    </source>
</evidence>
<evidence type="ECO:0000313" key="9">
    <source>
        <dbReference type="EMBL" id="GCB34339.1"/>
    </source>
</evidence>
<reference evidence="9 10" key="1">
    <citation type="submission" date="2018-10" db="EMBL/GenBank/DDBJ databases">
        <title>Draft Genome Sequence of Bacteroides sp. KCTC 15687.</title>
        <authorList>
            <person name="Yu S.Y."/>
            <person name="Kim J.S."/>
            <person name="Oh B.S."/>
            <person name="Park S.H."/>
            <person name="Kang S.W."/>
            <person name="Park J.E."/>
            <person name="Choi S.H."/>
            <person name="Han K.I."/>
            <person name="Lee K.C."/>
            <person name="Eom M.K."/>
            <person name="Suh M.K."/>
            <person name="Lee D.H."/>
            <person name="Yoon H."/>
            <person name="Kim B."/>
            <person name="Yang S.J."/>
            <person name="Lee J.S."/>
            <person name="Lee J.H."/>
        </authorList>
    </citation>
    <scope>NUCLEOTIDE SEQUENCE [LARGE SCALE GENOMIC DNA]</scope>
    <source>
        <strain evidence="9 10">KCTC 15687</strain>
    </source>
</reference>
<dbReference type="Proteomes" id="UP000288079">
    <property type="component" value="Unassembled WGS sequence"/>
</dbReference>
<feature type="transmembrane region" description="Helical" evidence="8">
    <location>
        <begin position="204"/>
        <end position="225"/>
    </location>
</feature>
<keyword evidence="2" id="KW-1003">Cell membrane</keyword>
<keyword evidence="5 8" id="KW-0812">Transmembrane</keyword>
<dbReference type="AlphaFoldDB" id="A0A401LS74"/>
<name>A0A401LS74_9BACE</name>
<dbReference type="EMBL" id="BHWB01000003">
    <property type="protein sequence ID" value="GCB34339.1"/>
    <property type="molecule type" value="Genomic_DNA"/>
</dbReference>
<dbReference type="InterPro" id="IPR050297">
    <property type="entry name" value="LipidA_mod_glycosyltrf_83"/>
</dbReference>
<evidence type="ECO:0000256" key="7">
    <source>
        <dbReference type="ARBA" id="ARBA00023136"/>
    </source>
</evidence>
<keyword evidence="4" id="KW-0808">Transferase</keyword>
<dbReference type="PANTHER" id="PTHR33908:SF3">
    <property type="entry name" value="UNDECAPRENYL PHOSPHATE-ALPHA-4-AMINO-4-DEOXY-L-ARABINOSE ARABINOSYL TRANSFERASE"/>
    <property type="match status" value="1"/>
</dbReference>
<evidence type="ECO:0000256" key="6">
    <source>
        <dbReference type="ARBA" id="ARBA00022989"/>
    </source>
</evidence>
<feature type="transmembrane region" description="Helical" evidence="8">
    <location>
        <begin position="290"/>
        <end position="307"/>
    </location>
</feature>
<dbReference type="RefSeq" id="WP_125040545.1">
    <property type="nucleotide sequence ID" value="NZ_BHWB01000003.1"/>
</dbReference>
<keyword evidence="7 8" id="KW-0472">Membrane</keyword>
<organism evidence="9 10">
    <name type="scientific">Bacteroides faecalis</name>
    <dbReference type="NCBI Taxonomy" id="2447885"/>
    <lineage>
        <taxon>Bacteria</taxon>
        <taxon>Pseudomonadati</taxon>
        <taxon>Bacteroidota</taxon>
        <taxon>Bacteroidia</taxon>
        <taxon>Bacteroidales</taxon>
        <taxon>Bacteroidaceae</taxon>
        <taxon>Bacteroides</taxon>
    </lineage>
</organism>
<sequence length="336" mass="39368">MRINYLYIFILVALLPILIFRDYTPSNELRYLSIADEALRNGTFFTFTNQGIPYADKPPLYFWIVMLGKYLLGAHYMLFLSLFSLIPAFVIVHIMNDWTRQKIEREYMLTSQLLLLSCGLFLGSTLVLRMDILMCMFITLSLYTFYKMLTGKGNQQINAILFPIYIFLAIFTKGPVGILIPLLCTFVFLLWTKRIRSLGRYWNWKTWSILLILCTIWFGCVYWEAGGEYLQNLLFHQTVDQAINSFHHEAPFYHYFVSIWYSMFPWSLLLIGVIGVSIRKGWIHTELQKFFLAVLITTFIMLSFVSSKLEVYLHLIQIKVFGGNHGNSFLDLLTKD</sequence>
<feature type="transmembrane region" description="Helical" evidence="8">
    <location>
        <begin position="113"/>
        <end position="146"/>
    </location>
</feature>
<dbReference type="GO" id="GO:0016763">
    <property type="term" value="F:pentosyltransferase activity"/>
    <property type="evidence" value="ECO:0007669"/>
    <property type="project" value="TreeGrafter"/>
</dbReference>
<gene>
    <name evidence="9" type="ORF">KGMB02408_12840</name>
</gene>
<dbReference type="GO" id="GO:0010041">
    <property type="term" value="P:response to iron(III) ion"/>
    <property type="evidence" value="ECO:0007669"/>
    <property type="project" value="TreeGrafter"/>
</dbReference>
<dbReference type="GO" id="GO:0009103">
    <property type="term" value="P:lipopolysaccharide biosynthetic process"/>
    <property type="evidence" value="ECO:0007669"/>
    <property type="project" value="UniProtKB-ARBA"/>
</dbReference>
<keyword evidence="6 8" id="KW-1133">Transmembrane helix</keyword>
<feature type="transmembrane region" description="Helical" evidence="8">
    <location>
        <begin position="70"/>
        <end position="92"/>
    </location>
</feature>
<evidence type="ECO:0000256" key="1">
    <source>
        <dbReference type="ARBA" id="ARBA00004651"/>
    </source>
</evidence>
<evidence type="ECO:0000256" key="8">
    <source>
        <dbReference type="SAM" id="Phobius"/>
    </source>
</evidence>
<feature type="transmembrane region" description="Helical" evidence="8">
    <location>
        <begin position="5"/>
        <end position="23"/>
    </location>
</feature>